<dbReference type="EMBL" id="CP036526">
    <property type="protein sequence ID" value="QDT13088.1"/>
    <property type="molecule type" value="Genomic_DNA"/>
</dbReference>
<feature type="compositionally biased region" description="Polar residues" evidence="3">
    <location>
        <begin position="22"/>
        <end position="38"/>
    </location>
</feature>
<evidence type="ECO:0000256" key="3">
    <source>
        <dbReference type="SAM" id="MobiDB-lite"/>
    </source>
</evidence>
<keyword evidence="2" id="KW-0175">Coiled coil</keyword>
<dbReference type="GO" id="GO:0030313">
    <property type="term" value="C:cell envelope"/>
    <property type="evidence" value="ECO:0007669"/>
    <property type="project" value="UniProtKB-SubCell"/>
</dbReference>
<name>A0A517P138_9BACT</name>
<dbReference type="PANTHER" id="PTHR32347:SF23">
    <property type="entry name" value="BLL5650 PROTEIN"/>
    <property type="match status" value="1"/>
</dbReference>
<protein>
    <submittedName>
        <fullName evidence="4">HlyD family secretion protein</fullName>
    </submittedName>
</protein>
<dbReference type="OrthoDB" id="9806939at2"/>
<comment type="subcellular location">
    <subcellularLocation>
        <location evidence="1">Cell envelope</location>
    </subcellularLocation>
</comment>
<dbReference type="Gene3D" id="2.40.30.170">
    <property type="match status" value="1"/>
</dbReference>
<dbReference type="RefSeq" id="WP_145420883.1">
    <property type="nucleotide sequence ID" value="NZ_CP036526.1"/>
</dbReference>
<dbReference type="AlphaFoldDB" id="A0A517P138"/>
<evidence type="ECO:0000256" key="2">
    <source>
        <dbReference type="ARBA" id="ARBA00023054"/>
    </source>
</evidence>
<keyword evidence="5" id="KW-1185">Reference proteome</keyword>
<organism evidence="4 5">
    <name type="scientific">Stieleria marina</name>
    <dbReference type="NCBI Taxonomy" id="1930275"/>
    <lineage>
        <taxon>Bacteria</taxon>
        <taxon>Pseudomonadati</taxon>
        <taxon>Planctomycetota</taxon>
        <taxon>Planctomycetia</taxon>
        <taxon>Pirellulales</taxon>
        <taxon>Pirellulaceae</taxon>
        <taxon>Stieleria</taxon>
    </lineage>
</organism>
<sequence length="634" mass="68766">MQPSTKTAAGPSPKLVVHSAHRNASSSQKTAQADQEELQATAQIQRRLAELTQSGASVSDLAAGCLQMQAERSNVIGSLLLSKGPTGISIGHRVLKDAAIDLKAISKWLFPRVEHALAANSTLVASVPKAGFECIVVPTEVQSLCAMVTIVQAPLSVKQRSLELAIGQLQSTFLSSIANREKSLSATSQMRTTASTLELVMRTQQAATIEEACTNAVVDLKEHWKCDQVFIGLCGDRSNCKMVAASDVAIIDGNAESTMLMKNVLDECLGREAWGAWPPLPGAEPHQLLAHKQLARRDSLVISTPLTTGDGKAVGALAMVGRREMATIPNLQHFVSAVGEPLGTTLETVRQKQRGRINRALRTITSNKHRLKFAAAVCGVVGLAAVLCMPWTYTITCQSLIEPVERRFCVAPHDGLLQNTLAEPGEVVDQGQLLARMDGREILWELAGVSAEKSRAAKKRDTHLAKHETPEALMADLDRQRLENQESLLEFRESHLEMSSPINGIVLSGSLDRRENFPVSKGQVLYEIAPLDNLRIEVAIPADEIMHVEVGDQVSVYFDGFGTSAVDGVIDRLRPRAEIRGAENVFIAEVTVANDKLGLRPGMEGRAKVKTDSRSVAWIAFHRAIEQTRAALPW</sequence>
<evidence type="ECO:0000256" key="1">
    <source>
        <dbReference type="ARBA" id="ARBA00004196"/>
    </source>
</evidence>
<reference evidence="4 5" key="1">
    <citation type="submission" date="2019-02" db="EMBL/GenBank/DDBJ databases">
        <title>Deep-cultivation of Planctomycetes and their phenomic and genomic characterization uncovers novel biology.</title>
        <authorList>
            <person name="Wiegand S."/>
            <person name="Jogler M."/>
            <person name="Boedeker C."/>
            <person name="Pinto D."/>
            <person name="Vollmers J."/>
            <person name="Rivas-Marin E."/>
            <person name="Kohn T."/>
            <person name="Peeters S.H."/>
            <person name="Heuer A."/>
            <person name="Rast P."/>
            <person name="Oberbeckmann S."/>
            <person name="Bunk B."/>
            <person name="Jeske O."/>
            <person name="Meyerdierks A."/>
            <person name="Storesund J.E."/>
            <person name="Kallscheuer N."/>
            <person name="Luecker S."/>
            <person name="Lage O.M."/>
            <person name="Pohl T."/>
            <person name="Merkel B.J."/>
            <person name="Hornburger P."/>
            <person name="Mueller R.-W."/>
            <person name="Bruemmer F."/>
            <person name="Labrenz M."/>
            <person name="Spormann A.M."/>
            <person name="Op den Camp H."/>
            <person name="Overmann J."/>
            <person name="Amann R."/>
            <person name="Jetten M.S.M."/>
            <person name="Mascher T."/>
            <person name="Medema M.H."/>
            <person name="Devos D.P."/>
            <person name="Kaster A.-K."/>
            <person name="Ovreas L."/>
            <person name="Rohde M."/>
            <person name="Galperin M.Y."/>
            <person name="Jogler C."/>
        </authorList>
    </citation>
    <scope>NUCLEOTIDE SEQUENCE [LARGE SCALE GENOMIC DNA]</scope>
    <source>
        <strain evidence="4 5">K23_9</strain>
    </source>
</reference>
<dbReference type="Proteomes" id="UP000319817">
    <property type="component" value="Chromosome"/>
</dbReference>
<evidence type="ECO:0000313" key="5">
    <source>
        <dbReference type="Proteomes" id="UP000319817"/>
    </source>
</evidence>
<accession>A0A517P138</accession>
<proteinExistence type="predicted"/>
<dbReference type="InterPro" id="IPR050465">
    <property type="entry name" value="UPF0194_transport"/>
</dbReference>
<gene>
    <name evidence="4" type="ORF">K239x_51040</name>
</gene>
<dbReference type="PANTHER" id="PTHR32347">
    <property type="entry name" value="EFFLUX SYSTEM COMPONENT YKNX-RELATED"/>
    <property type="match status" value="1"/>
</dbReference>
<evidence type="ECO:0000313" key="4">
    <source>
        <dbReference type="EMBL" id="QDT13088.1"/>
    </source>
</evidence>
<dbReference type="SUPFAM" id="SSF111369">
    <property type="entry name" value="HlyD-like secretion proteins"/>
    <property type="match status" value="1"/>
</dbReference>
<feature type="region of interest" description="Disordered" evidence="3">
    <location>
        <begin position="1"/>
        <end position="38"/>
    </location>
</feature>